<feature type="compositionally biased region" description="Basic and acidic residues" evidence="14">
    <location>
        <begin position="1429"/>
        <end position="1464"/>
    </location>
</feature>
<feature type="compositionally biased region" description="Low complexity" evidence="14">
    <location>
        <begin position="1499"/>
        <end position="1508"/>
    </location>
</feature>
<feature type="region of interest" description="Disordered" evidence="14">
    <location>
        <begin position="189"/>
        <end position="234"/>
    </location>
</feature>
<organism evidence="16 17">
    <name type="scientific">Anopheles christyi</name>
    <dbReference type="NCBI Taxonomy" id="43041"/>
    <lineage>
        <taxon>Eukaryota</taxon>
        <taxon>Metazoa</taxon>
        <taxon>Ecdysozoa</taxon>
        <taxon>Arthropoda</taxon>
        <taxon>Hexapoda</taxon>
        <taxon>Insecta</taxon>
        <taxon>Pterygota</taxon>
        <taxon>Neoptera</taxon>
        <taxon>Endopterygota</taxon>
        <taxon>Diptera</taxon>
        <taxon>Nematocera</taxon>
        <taxon>Culicoidea</taxon>
        <taxon>Culicidae</taxon>
        <taxon>Anophelinae</taxon>
        <taxon>Anopheles</taxon>
    </lineage>
</organism>
<feature type="compositionally biased region" description="Polar residues" evidence="14">
    <location>
        <begin position="1595"/>
        <end position="1606"/>
    </location>
</feature>
<feature type="compositionally biased region" description="Low complexity" evidence="14">
    <location>
        <begin position="280"/>
        <end position="294"/>
    </location>
</feature>
<feature type="compositionally biased region" description="Basic and acidic residues" evidence="14">
    <location>
        <begin position="843"/>
        <end position="852"/>
    </location>
</feature>
<protein>
    <recommendedName>
        <fullName evidence="15">PHD-type domain-containing protein</fullName>
    </recommendedName>
</protein>
<evidence type="ECO:0000256" key="6">
    <source>
        <dbReference type="ARBA" id="ARBA00022771"/>
    </source>
</evidence>
<keyword evidence="7" id="KW-0378">Hydrolase</keyword>
<comment type="similarity">
    <text evidence="2">Belongs to the SNF2/RAD54 helicase family.</text>
</comment>
<dbReference type="CDD" id="cd11726">
    <property type="entry name" value="ADDz_ATRX"/>
    <property type="match status" value="1"/>
</dbReference>
<evidence type="ECO:0000256" key="8">
    <source>
        <dbReference type="ARBA" id="ARBA00022833"/>
    </source>
</evidence>
<dbReference type="Proteomes" id="UP000075881">
    <property type="component" value="Unassembled WGS sequence"/>
</dbReference>
<feature type="domain" description="PHD-type" evidence="15">
    <location>
        <begin position="32"/>
        <end position="170"/>
    </location>
</feature>
<evidence type="ECO:0000259" key="15">
    <source>
        <dbReference type="PROSITE" id="PS51533"/>
    </source>
</evidence>
<feature type="compositionally biased region" description="Basic and acidic residues" evidence="14">
    <location>
        <begin position="1020"/>
        <end position="1033"/>
    </location>
</feature>
<feature type="compositionally biased region" description="Polar residues" evidence="14">
    <location>
        <begin position="1488"/>
        <end position="1498"/>
    </location>
</feature>
<name>A0A182JYH8_9DIPT</name>
<dbReference type="GO" id="GO:0010468">
    <property type="term" value="P:regulation of gene expression"/>
    <property type="evidence" value="ECO:0007669"/>
    <property type="project" value="UniProtKB-ARBA"/>
</dbReference>
<keyword evidence="11" id="KW-0234">DNA repair</keyword>
<keyword evidence="3" id="KW-0479">Metal-binding</keyword>
<dbReference type="PANTHER" id="PTHR46357">
    <property type="entry name" value="TRANSCRIPTIONAL REGULATOR ATRX"/>
    <property type="match status" value="1"/>
</dbReference>
<evidence type="ECO:0000256" key="4">
    <source>
        <dbReference type="ARBA" id="ARBA00022741"/>
    </source>
</evidence>
<feature type="region of interest" description="Disordered" evidence="14">
    <location>
        <begin position="1561"/>
        <end position="1621"/>
    </location>
</feature>
<evidence type="ECO:0000313" key="17">
    <source>
        <dbReference type="Proteomes" id="UP000075881"/>
    </source>
</evidence>
<feature type="region of interest" description="Disordered" evidence="14">
    <location>
        <begin position="264"/>
        <end position="327"/>
    </location>
</feature>
<feature type="compositionally biased region" description="Basic and acidic residues" evidence="14">
    <location>
        <begin position="1313"/>
        <end position="1324"/>
    </location>
</feature>
<feature type="region of interest" description="Disordered" evidence="14">
    <location>
        <begin position="1012"/>
        <end position="1407"/>
    </location>
</feature>
<sequence length="1700" mass="181456">MPAEFYDEDGFRLSFENDTSSDERQYFMRAFPNVSKIAERRIHCSTCNSHIGTAPVSEAVIRMHPVLRVTHCRNCHAFYNSGDFDKGEDGSELYCRWCGQGGEVFCCSKCPYVFCKSCIVRNLSRACVQDIVRNENWHCFSCAPRIMWHLRAQHWALENFIEKQKKEIKQQELSATTISALMKQDRTSCCPGKGVNRHKGNGATPTSTSPANVPKKSATKRSHSEVGSGSKLEPVVSIPPLAHSILGEMDINPGVIVPLAKATPKTSSSASTGSPPPPSSSGTTTVPSSSGKVSVPKKKQKTTSSDESGQQAARPPQAKKKRIGGNNEVVCTPDILSMLSDEVPQGGQTPPTRPPIVTVGTKPPVPIAPKPRLSGDQASLNQGSPMVLPETTSPGLVPKINVPKQKAILHHSIPRNLAVSVPANRVAAPLGELGAQPIRVSSAVARPSASGQPLYHTFEGYQIDLQAASQQSTYRLPNGKLILVRKQTSDANAQAAGVAGEQQQQPQAVGITPVQPANVVPISSSIPANRVLHNNAQVSPGQVIIRNGQEVRRLPPMNVQRQQTLQQNQRAQMQLQQVAQQKAQYQQQFQRLHSRPDQRTPNQRSIAQRMPQSQQQQLHLQQQQQHMQQPPQPGMYTVPVGPGGIVYSASAAPNLPAHATTQGAAPLIPASNSAQQPQILNVLRSMVNGPHEDTPLGSARKDFEAKMLAGAEICHHIIGKIYSLTNSNSFKNIRNLRDLKELFIHLSYLMTYGIGRFKTLHERCVDDVKKMGFTKESDFVMMGERINNRNPEDDNSEDDDDCEIIEQNTTVIEVDSDDEATAAGKEKNKTSSAAKKSAPAAKKQSDTEKDGPAKTLTVGEIVVTWKVADVGAKPPAQSDKGVEPPAATTAIAVSGEVVVSPEKTMPAVTGGGSNQDDSSLMSEKDKFVEGTAEAMDASVTKNLLTSTEMGVGMETDANNSVTDGNQEPATTATQTPENGPFGNAIIDSGTADKDEVELIEISDKEVSELLDCIHADTSVEPEKDNQSVQKDESIDVTDPDDVGQNGSTQKEADKDDTTENAKTGTAGDKNDTALGDKTDDAGLDASAQKAIGAPSADKVQVQKSTTSAGGLGPSKSNETSQLDDLKHSSKGSSSEVLNLMDAADDSYHSDSSDIQLSTGDAMVHAGKRLATKRASETGEPTSVKDSEPDVQQLAEEKTGSSLQTETEKDETVVSKNESNPSKPVGDNTTATIDLEASIADSADNTNASNEDMDASKKGDEETVQEENSSSSNKPDSSKNKEKQAASTVGPSAIIDLDASSTGSDKTASEDEIGASKKGGEESVQEKNTSASNKSDSSKKHEKQTGSTVGPSAIIDLDASAESDINKNASEENNDASKKGEDESVQEDRASTRCESDSTKENEKHPADVCLGAIIDLDACSAESDSNKNGSEKDNGAIKGEDEPAQEDKSSAKSDSDSTKEHEKLPAAAAGPTATIEPVPEADIHVSKNSDAASVQKENVSVTTESSTSKQHKTQPAAICLSAVFDLEDISDTEFDMANASILEENASVIKELVVDLVNEMQSSVKSQRADEKDSDKKKDETQEVQEGIGDANADKVNTTGASCELQSQEKEPLDESSEVVGNEATVKSAAIEVMVEDDDEVICLDTPAAVNSTEIVNNTSEPMDADDDVLLPSMDAEKMDVTEEEQNECIGGHGAGKISR</sequence>
<evidence type="ECO:0000256" key="10">
    <source>
        <dbReference type="ARBA" id="ARBA00023125"/>
    </source>
</evidence>
<dbReference type="InterPro" id="IPR052131">
    <property type="entry name" value="ATRX_domain-containing"/>
</dbReference>
<dbReference type="GO" id="GO:0008270">
    <property type="term" value="F:zinc ion binding"/>
    <property type="evidence" value="ECO:0007669"/>
    <property type="project" value="UniProtKB-KW"/>
</dbReference>
<feature type="compositionally biased region" description="Basic and acidic residues" evidence="14">
    <location>
        <begin position="1374"/>
        <end position="1406"/>
    </location>
</feature>
<evidence type="ECO:0000256" key="7">
    <source>
        <dbReference type="ARBA" id="ARBA00022801"/>
    </source>
</evidence>
<keyword evidence="5" id="KW-0227">DNA damage</keyword>
<feature type="region of interest" description="Disordered" evidence="14">
    <location>
        <begin position="1420"/>
        <end position="1516"/>
    </location>
</feature>
<dbReference type="VEuPathDB" id="VectorBase:ACHR003560"/>
<keyword evidence="12" id="KW-0539">Nucleus</keyword>
<evidence type="ECO:0000256" key="14">
    <source>
        <dbReference type="SAM" id="MobiDB-lite"/>
    </source>
</evidence>
<dbReference type="Gene3D" id="3.30.40.10">
    <property type="entry name" value="Zinc/RING finger domain, C3HC4 (zinc finger)"/>
    <property type="match status" value="1"/>
</dbReference>
<comment type="catalytic activity">
    <reaction evidence="13">
        <text>ATP + H2O = ADP + phosphate + H(+)</text>
        <dbReference type="Rhea" id="RHEA:13065"/>
        <dbReference type="ChEBI" id="CHEBI:15377"/>
        <dbReference type="ChEBI" id="CHEBI:15378"/>
        <dbReference type="ChEBI" id="CHEBI:30616"/>
        <dbReference type="ChEBI" id="CHEBI:43474"/>
        <dbReference type="ChEBI" id="CHEBI:456216"/>
        <dbReference type="EC" id="3.6.4.12"/>
    </reaction>
</comment>
<proteinExistence type="inferred from homology"/>
<evidence type="ECO:0000256" key="11">
    <source>
        <dbReference type="ARBA" id="ARBA00023204"/>
    </source>
</evidence>
<feature type="compositionally biased region" description="Low complexity" evidence="14">
    <location>
        <begin position="1265"/>
        <end position="1274"/>
    </location>
</feature>
<keyword evidence="6" id="KW-0863">Zinc-finger</keyword>
<dbReference type="PROSITE" id="PS51533">
    <property type="entry name" value="ADD"/>
    <property type="match status" value="1"/>
</dbReference>
<feature type="compositionally biased region" description="Low complexity" evidence="14">
    <location>
        <begin position="264"/>
        <end position="273"/>
    </location>
</feature>
<feature type="compositionally biased region" description="Basic and acidic residues" evidence="14">
    <location>
        <begin position="1068"/>
        <end position="1080"/>
    </location>
</feature>
<feature type="region of interest" description="Disordered" evidence="14">
    <location>
        <begin position="809"/>
        <end position="853"/>
    </location>
</feature>
<dbReference type="InterPro" id="IPR041430">
    <property type="entry name" value="ADD_ATRX"/>
</dbReference>
<dbReference type="InterPro" id="IPR025766">
    <property type="entry name" value="ADD"/>
</dbReference>
<comment type="subcellular location">
    <subcellularLocation>
        <location evidence="1">Nucleus</location>
    </subcellularLocation>
</comment>
<feature type="region of interest" description="Disordered" evidence="14">
    <location>
        <begin position="1680"/>
        <end position="1700"/>
    </location>
</feature>
<dbReference type="GO" id="GO:0006281">
    <property type="term" value="P:DNA repair"/>
    <property type="evidence" value="ECO:0007669"/>
    <property type="project" value="UniProtKB-KW"/>
</dbReference>
<reference evidence="17" key="1">
    <citation type="submission" date="2013-03" db="EMBL/GenBank/DDBJ databases">
        <title>The Genome Sequence of Anopheles christyi ACHKN1017.</title>
        <authorList>
            <consortium name="The Broad Institute Genomics Platform"/>
            <person name="Neafsey D.E."/>
            <person name="Besansky N."/>
            <person name="Walker B."/>
            <person name="Young S.K."/>
            <person name="Zeng Q."/>
            <person name="Gargeya S."/>
            <person name="Fitzgerald M."/>
            <person name="Haas B."/>
            <person name="Abouelleil A."/>
            <person name="Allen A.W."/>
            <person name="Alvarado L."/>
            <person name="Arachchi H.M."/>
            <person name="Berlin A.M."/>
            <person name="Chapman S.B."/>
            <person name="Gainer-Dewar J."/>
            <person name="Goldberg J."/>
            <person name="Griggs A."/>
            <person name="Gujja S."/>
            <person name="Hansen M."/>
            <person name="Howarth C."/>
            <person name="Imamovic A."/>
            <person name="Ireland A."/>
            <person name="Larimer J."/>
            <person name="McCowan C."/>
            <person name="Murphy C."/>
            <person name="Pearson M."/>
            <person name="Poon T.W."/>
            <person name="Priest M."/>
            <person name="Roberts A."/>
            <person name="Saif S."/>
            <person name="Shea T."/>
            <person name="Sisk P."/>
            <person name="Sykes S."/>
            <person name="Wortman J."/>
            <person name="Nusbaum C."/>
            <person name="Birren B."/>
        </authorList>
    </citation>
    <scope>NUCLEOTIDE SEQUENCE [LARGE SCALE GENOMIC DNA]</scope>
    <source>
        <strain evidence="17">ACHKN1017</strain>
    </source>
</reference>
<feature type="compositionally biased region" description="Low complexity" evidence="14">
    <location>
        <begin position="830"/>
        <end position="842"/>
    </location>
</feature>
<dbReference type="EnsemblMetazoa" id="ACHR003560-RA">
    <property type="protein sequence ID" value="ACHR003560-PA"/>
    <property type="gene ID" value="ACHR003560"/>
</dbReference>
<dbReference type="PANTHER" id="PTHR46357:SF1">
    <property type="entry name" value="TRANSCRIPTIONAL REGULATOR ATRX"/>
    <property type="match status" value="1"/>
</dbReference>
<keyword evidence="9" id="KW-0067">ATP-binding</keyword>
<feature type="compositionally biased region" description="Polar residues" evidence="14">
    <location>
        <begin position="1101"/>
        <end position="1122"/>
    </location>
</feature>
<evidence type="ECO:0000256" key="2">
    <source>
        <dbReference type="ARBA" id="ARBA00007025"/>
    </source>
</evidence>
<evidence type="ECO:0000256" key="13">
    <source>
        <dbReference type="ARBA" id="ARBA00047995"/>
    </source>
</evidence>
<evidence type="ECO:0000256" key="5">
    <source>
        <dbReference type="ARBA" id="ARBA00022763"/>
    </source>
</evidence>
<reference evidence="16" key="2">
    <citation type="submission" date="2020-05" db="UniProtKB">
        <authorList>
            <consortium name="EnsemblMetazoa"/>
        </authorList>
    </citation>
    <scope>IDENTIFICATION</scope>
    <source>
        <strain evidence="16">ACHKN1017</strain>
    </source>
</reference>
<keyword evidence="8" id="KW-0862">Zinc</keyword>
<feature type="region of interest" description="Disordered" evidence="14">
    <location>
        <begin position="586"/>
        <end position="634"/>
    </location>
</feature>
<feature type="region of interest" description="Disordered" evidence="14">
    <location>
        <begin position="952"/>
        <end position="988"/>
    </location>
</feature>
<dbReference type="GO" id="GO:0031490">
    <property type="term" value="F:chromatin DNA binding"/>
    <property type="evidence" value="ECO:0007669"/>
    <property type="project" value="TreeGrafter"/>
</dbReference>
<dbReference type="GO" id="GO:0005721">
    <property type="term" value="C:pericentric heterochromatin"/>
    <property type="evidence" value="ECO:0007669"/>
    <property type="project" value="TreeGrafter"/>
</dbReference>
<feature type="compositionally biased region" description="Low complexity" evidence="14">
    <location>
        <begin position="608"/>
        <end position="629"/>
    </location>
</feature>
<evidence type="ECO:0000313" key="16">
    <source>
        <dbReference type="EnsemblMetazoa" id="ACHR003560-PA"/>
    </source>
</evidence>
<dbReference type="InterPro" id="IPR011011">
    <property type="entry name" value="Znf_FYVE_PHD"/>
</dbReference>
<feature type="compositionally biased region" description="Gly residues" evidence="14">
    <location>
        <begin position="1691"/>
        <end position="1700"/>
    </location>
</feature>
<evidence type="ECO:0000256" key="9">
    <source>
        <dbReference type="ARBA" id="ARBA00022840"/>
    </source>
</evidence>
<dbReference type="GO" id="GO:0016787">
    <property type="term" value="F:hydrolase activity"/>
    <property type="evidence" value="ECO:0007669"/>
    <property type="project" value="UniProtKB-KW"/>
</dbReference>
<feature type="compositionally biased region" description="Polar residues" evidence="14">
    <location>
        <begin position="1325"/>
        <end position="1334"/>
    </location>
</feature>
<dbReference type="GO" id="GO:0006338">
    <property type="term" value="P:chromatin remodeling"/>
    <property type="evidence" value="ECO:0007669"/>
    <property type="project" value="TreeGrafter"/>
</dbReference>
<feature type="compositionally biased region" description="Basic and acidic residues" evidence="14">
    <location>
        <begin position="1050"/>
        <end position="1059"/>
    </location>
</feature>
<dbReference type="GO" id="GO:0005524">
    <property type="term" value="F:ATP binding"/>
    <property type="evidence" value="ECO:0007669"/>
    <property type="project" value="UniProtKB-KW"/>
</dbReference>
<keyword evidence="4" id="KW-0547">Nucleotide-binding</keyword>
<dbReference type="SUPFAM" id="SSF57903">
    <property type="entry name" value="FYVE/PHD zinc finger"/>
    <property type="match status" value="1"/>
</dbReference>
<dbReference type="InterPro" id="IPR013083">
    <property type="entry name" value="Znf_RING/FYVE/PHD"/>
</dbReference>
<keyword evidence="10" id="KW-0238">DNA-binding</keyword>
<dbReference type="GO" id="GO:0003678">
    <property type="term" value="F:DNA helicase activity"/>
    <property type="evidence" value="ECO:0007669"/>
    <property type="project" value="UniProtKB-EC"/>
</dbReference>
<dbReference type="Pfam" id="PF17981">
    <property type="entry name" value="ADD_ATRX"/>
    <property type="match status" value="1"/>
</dbReference>
<evidence type="ECO:0000256" key="1">
    <source>
        <dbReference type="ARBA" id="ARBA00004123"/>
    </source>
</evidence>
<feature type="compositionally biased region" description="Basic and acidic residues" evidence="14">
    <location>
        <begin position="1567"/>
        <end position="1581"/>
    </location>
</feature>
<dbReference type="GO" id="GO:0031297">
    <property type="term" value="P:replication fork processing"/>
    <property type="evidence" value="ECO:0007669"/>
    <property type="project" value="TreeGrafter"/>
</dbReference>
<feature type="compositionally biased region" description="Polar residues" evidence="14">
    <location>
        <begin position="1213"/>
        <end position="1231"/>
    </location>
</feature>
<accession>A0A182JYH8</accession>
<feature type="region of interest" description="Disordered" evidence="14">
    <location>
        <begin position="340"/>
        <end position="360"/>
    </location>
</feature>
<feature type="compositionally biased region" description="Polar residues" evidence="14">
    <location>
        <begin position="956"/>
        <end position="977"/>
    </location>
</feature>
<keyword evidence="17" id="KW-1185">Reference proteome</keyword>
<dbReference type="STRING" id="43041.A0A182JYH8"/>
<evidence type="ECO:0000256" key="3">
    <source>
        <dbReference type="ARBA" id="ARBA00022723"/>
    </source>
</evidence>
<evidence type="ECO:0000256" key="12">
    <source>
        <dbReference type="ARBA" id="ARBA00023242"/>
    </source>
</evidence>
<dbReference type="GO" id="GO:0005634">
    <property type="term" value="C:nucleus"/>
    <property type="evidence" value="ECO:0007669"/>
    <property type="project" value="UniProtKB-SubCell"/>
</dbReference>